<dbReference type="GO" id="GO:0046464">
    <property type="term" value="P:acylglycerol catabolic process"/>
    <property type="evidence" value="ECO:0007669"/>
    <property type="project" value="TreeGrafter"/>
</dbReference>
<protein>
    <submittedName>
        <fullName evidence="2">Epoxide hydrolase, putative</fullName>
    </submittedName>
</protein>
<sequence length="331" mass="36971">MASIAFPELAKTADLSDGTTYGYVAVPPSDASKPTFLFLHGYPSSSYDWRHQIKSLPASGFGVIVPDLLGFGDTDAPEDVAAYRMKTMAHHMEELLSLEEVSRCIAVGHDWGSGLLSRLITYMPEKLSGAIFISVGYLEPGLVWDIEAFIKVSRETFGYETYGYWLWHNTDQAAKDCNDHPASVFSLLYPADPDDWKKYFAPVEKAAAFVRAGRLGPLPTWFDLTEYTIRDRILAKKGYQGPLNWYKAAMRGVNIPDESVLPDEARYCGVPTLFVAASQDFVTRADAQGANTRKWARDLRVKELDCGHWVQLEKPEELHSSLVEFAQQIAA</sequence>
<dbReference type="STRING" id="655819.J4UML6"/>
<dbReference type="InterPro" id="IPR029058">
    <property type="entry name" value="AB_hydrolase_fold"/>
</dbReference>
<evidence type="ECO:0000313" key="2">
    <source>
        <dbReference type="EMBL" id="EJP66152.1"/>
    </source>
</evidence>
<dbReference type="RefSeq" id="XP_008597964.1">
    <property type="nucleotide sequence ID" value="XM_008599742.1"/>
</dbReference>
<organism evidence="2 3">
    <name type="scientific">Beauveria bassiana (strain ARSEF 2860)</name>
    <name type="common">White muscardine disease fungus</name>
    <name type="synonym">Tritirachium shiotae</name>
    <dbReference type="NCBI Taxonomy" id="655819"/>
    <lineage>
        <taxon>Eukaryota</taxon>
        <taxon>Fungi</taxon>
        <taxon>Dikarya</taxon>
        <taxon>Ascomycota</taxon>
        <taxon>Pezizomycotina</taxon>
        <taxon>Sordariomycetes</taxon>
        <taxon>Hypocreomycetidae</taxon>
        <taxon>Hypocreales</taxon>
        <taxon>Cordycipitaceae</taxon>
        <taxon>Beauveria</taxon>
    </lineage>
</organism>
<dbReference type="InParanoid" id="J4UML6"/>
<dbReference type="EMBL" id="JH725160">
    <property type="protein sequence ID" value="EJP66152.1"/>
    <property type="molecule type" value="Genomic_DNA"/>
</dbReference>
<dbReference type="GeneID" id="19887657"/>
<dbReference type="AlphaFoldDB" id="J4UML6"/>
<dbReference type="SUPFAM" id="SSF53474">
    <property type="entry name" value="alpha/beta-Hydrolases"/>
    <property type="match status" value="1"/>
</dbReference>
<keyword evidence="3" id="KW-1185">Reference proteome</keyword>
<dbReference type="OrthoDB" id="284184at2759"/>
<evidence type="ECO:0000313" key="3">
    <source>
        <dbReference type="Proteomes" id="UP000002762"/>
    </source>
</evidence>
<feature type="domain" description="AB hydrolase-1" evidence="1">
    <location>
        <begin position="34"/>
        <end position="315"/>
    </location>
</feature>
<dbReference type="PRINTS" id="PR00412">
    <property type="entry name" value="EPOXHYDRLASE"/>
</dbReference>
<dbReference type="PANTHER" id="PTHR43798">
    <property type="entry name" value="MONOACYLGLYCEROL LIPASE"/>
    <property type="match status" value="1"/>
</dbReference>
<dbReference type="InterPro" id="IPR000073">
    <property type="entry name" value="AB_hydrolase_1"/>
</dbReference>
<dbReference type="HOGENOM" id="CLU_020336_7_0_1"/>
<evidence type="ECO:0000259" key="1">
    <source>
        <dbReference type="Pfam" id="PF00561"/>
    </source>
</evidence>
<dbReference type="InterPro" id="IPR000639">
    <property type="entry name" value="Epox_hydrolase-like"/>
</dbReference>
<proteinExistence type="predicted"/>
<dbReference type="GO" id="GO:0016020">
    <property type="term" value="C:membrane"/>
    <property type="evidence" value="ECO:0007669"/>
    <property type="project" value="TreeGrafter"/>
</dbReference>
<dbReference type="GO" id="GO:0047372">
    <property type="term" value="F:monoacylglycerol lipase activity"/>
    <property type="evidence" value="ECO:0007669"/>
    <property type="project" value="TreeGrafter"/>
</dbReference>
<keyword evidence="2" id="KW-0378">Hydrolase</keyword>
<name>J4UML6_BEAB2</name>
<gene>
    <name evidence="2" type="ORF">BBA_04645</name>
</gene>
<dbReference type="InterPro" id="IPR050266">
    <property type="entry name" value="AB_hydrolase_sf"/>
</dbReference>
<dbReference type="Pfam" id="PF00561">
    <property type="entry name" value="Abhydrolase_1"/>
    <property type="match status" value="1"/>
</dbReference>
<dbReference type="PANTHER" id="PTHR43798:SF33">
    <property type="entry name" value="HYDROLASE, PUTATIVE (AFU_ORTHOLOGUE AFUA_2G14860)-RELATED"/>
    <property type="match status" value="1"/>
</dbReference>
<reference evidence="2 3" key="1">
    <citation type="journal article" date="2012" name="Sci. Rep.">
        <title>Genomic perspectives on the evolution of fungal entomopathogenicity in Beauveria bassiana.</title>
        <authorList>
            <person name="Xiao G."/>
            <person name="Ying S.H."/>
            <person name="Zheng P."/>
            <person name="Wang Z.L."/>
            <person name="Zhang S."/>
            <person name="Xie X.Q."/>
            <person name="Shang Y."/>
            <person name="St Leger R.J."/>
            <person name="Zhao G.P."/>
            <person name="Wang C."/>
            <person name="Feng M.G."/>
        </authorList>
    </citation>
    <scope>NUCLEOTIDE SEQUENCE [LARGE SCALE GENOMIC DNA]</scope>
    <source>
        <strain evidence="2 3">ARSEF 2860</strain>
    </source>
</reference>
<dbReference type="Gene3D" id="3.40.50.1820">
    <property type="entry name" value="alpha/beta hydrolase"/>
    <property type="match status" value="1"/>
</dbReference>
<accession>J4UML6</accession>
<dbReference type="Proteomes" id="UP000002762">
    <property type="component" value="Unassembled WGS sequence"/>
</dbReference>